<gene>
    <name evidence="3" type="ORF">GCM10010326_40330</name>
</gene>
<feature type="transmembrane region" description="Helical" evidence="2">
    <location>
        <begin position="337"/>
        <end position="360"/>
    </location>
</feature>
<evidence type="ECO:0000256" key="2">
    <source>
        <dbReference type="SAM" id="Phobius"/>
    </source>
</evidence>
<feature type="transmembrane region" description="Helical" evidence="2">
    <location>
        <begin position="193"/>
        <end position="219"/>
    </location>
</feature>
<keyword evidence="2" id="KW-1133">Transmembrane helix</keyword>
<dbReference type="Proteomes" id="UP000600946">
    <property type="component" value="Unassembled WGS sequence"/>
</dbReference>
<keyword evidence="4" id="KW-1185">Reference proteome</keyword>
<keyword evidence="2" id="KW-0812">Transmembrane</keyword>
<feature type="transmembrane region" description="Helical" evidence="2">
    <location>
        <begin position="124"/>
        <end position="141"/>
    </location>
</feature>
<feature type="transmembrane region" description="Helical" evidence="2">
    <location>
        <begin position="239"/>
        <end position="263"/>
    </location>
</feature>
<evidence type="ECO:0000313" key="4">
    <source>
        <dbReference type="Proteomes" id="UP000600946"/>
    </source>
</evidence>
<accession>A0ABQ3AC96</accession>
<feature type="compositionally biased region" description="Low complexity" evidence="1">
    <location>
        <begin position="498"/>
        <end position="508"/>
    </location>
</feature>
<feature type="transmembrane region" description="Helical" evidence="2">
    <location>
        <begin position="92"/>
        <end position="118"/>
    </location>
</feature>
<protein>
    <recommendedName>
        <fullName evidence="5">Peptide zinc metalloprotease protein</fullName>
    </recommendedName>
</protein>
<dbReference type="PRINTS" id="PR01217">
    <property type="entry name" value="PRICHEXTENSN"/>
</dbReference>
<organism evidence="3 4">
    <name type="scientific">Streptomyces xanthochromogenes</name>
    <dbReference type="NCBI Taxonomy" id="67384"/>
    <lineage>
        <taxon>Bacteria</taxon>
        <taxon>Bacillati</taxon>
        <taxon>Actinomycetota</taxon>
        <taxon>Actinomycetes</taxon>
        <taxon>Kitasatosporales</taxon>
        <taxon>Streptomycetaceae</taxon>
        <taxon>Streptomyces</taxon>
    </lineage>
</organism>
<evidence type="ECO:0000256" key="1">
    <source>
        <dbReference type="SAM" id="MobiDB-lite"/>
    </source>
</evidence>
<feature type="compositionally biased region" description="Low complexity" evidence="1">
    <location>
        <begin position="456"/>
        <end position="491"/>
    </location>
</feature>
<proteinExistence type="predicted"/>
<evidence type="ECO:0008006" key="5">
    <source>
        <dbReference type="Google" id="ProtNLM"/>
    </source>
</evidence>
<comment type="caution">
    <text evidence="3">The sequence shown here is derived from an EMBL/GenBank/DDBJ whole genome shotgun (WGS) entry which is preliminary data.</text>
</comment>
<feature type="transmembrane region" description="Helical" evidence="2">
    <location>
        <begin position="380"/>
        <end position="400"/>
    </location>
</feature>
<evidence type="ECO:0000313" key="3">
    <source>
        <dbReference type="EMBL" id="GGY42085.1"/>
    </source>
</evidence>
<feature type="transmembrane region" description="Helical" evidence="2">
    <location>
        <begin position="284"/>
        <end position="304"/>
    </location>
</feature>
<name>A0ABQ3AC96_9ACTN</name>
<sequence>MAIDGKRDVEEIAREVTVSFGQEVSADNIVYLVTNKLEPMGITAAPGTGTALAKDVPRSDLLLGLVGRRTLVPPRAVVVAARALAWLHRPPAVALVLLGLLALDGWLFLVHGAVPALLGALDQPLLLLAVFGLVVASLVFHEFGHASACHYGGARPGRIGCGIYLLWPSLYTDVTDVYRISRAGRLRTDLGGVYFNVIFMLALAACYAGTGWSFLLAAIYLGHFEIFEQLVPAARLDGYYILADIAGVPDLYGQIGPILRSVLPGRRPRHAVATTLTRKARTTIAVWMLVVLPLMITDLGYTLWNLPRISATAARSVTAQAQGAYEAAVSGDVSGCAVAFTGLALLAFPLIGIGCLLARLVRRLVRTAHTATAGRPRTRAALASVALAAVMSTASAWAAGVTPEPLPPSRSSALPFTHLAVPAPPRPSPSPKSTAHHVTRPTHGPAKPGPCGGRGPACPRATPTAVPRSARPAPTPARATPSPAPHRTTTAEPPPASSPAATPGTGPSPSEPPVDTTPAPSPSSRRGHRGGGRGPSAAAHRTGPATR</sequence>
<keyword evidence="2" id="KW-0472">Membrane</keyword>
<feature type="region of interest" description="Disordered" evidence="1">
    <location>
        <begin position="401"/>
        <end position="547"/>
    </location>
</feature>
<reference evidence="4" key="1">
    <citation type="journal article" date="2019" name="Int. J. Syst. Evol. Microbiol.">
        <title>The Global Catalogue of Microorganisms (GCM) 10K type strain sequencing project: providing services to taxonomists for standard genome sequencing and annotation.</title>
        <authorList>
            <consortium name="The Broad Institute Genomics Platform"/>
            <consortium name="The Broad Institute Genome Sequencing Center for Infectious Disease"/>
            <person name="Wu L."/>
            <person name="Ma J."/>
        </authorList>
    </citation>
    <scope>NUCLEOTIDE SEQUENCE [LARGE SCALE GENOMIC DNA]</scope>
    <source>
        <strain evidence="4">JCM 4594</strain>
    </source>
</reference>
<dbReference type="EMBL" id="BMUU01000006">
    <property type="protein sequence ID" value="GGY42085.1"/>
    <property type="molecule type" value="Genomic_DNA"/>
</dbReference>